<evidence type="ECO:0000256" key="6">
    <source>
        <dbReference type="ARBA" id="ARBA00023136"/>
    </source>
</evidence>
<dbReference type="PANTHER" id="PTHR43266">
    <property type="entry name" value="MACROLIDE-EFFLUX PROTEIN"/>
    <property type="match status" value="1"/>
</dbReference>
<comment type="caution">
    <text evidence="8">The sequence shown here is derived from an EMBL/GenBank/DDBJ whole genome shotgun (WGS) entry which is preliminary data.</text>
</comment>
<organism evidence="8 9">
    <name type="scientific">Lysinibacillus alkalisoli</name>
    <dbReference type="NCBI Taxonomy" id="1911548"/>
    <lineage>
        <taxon>Bacteria</taxon>
        <taxon>Bacillati</taxon>
        <taxon>Bacillota</taxon>
        <taxon>Bacilli</taxon>
        <taxon>Bacillales</taxon>
        <taxon>Bacillaceae</taxon>
        <taxon>Lysinibacillus</taxon>
    </lineage>
</organism>
<evidence type="ECO:0000313" key="8">
    <source>
        <dbReference type="EMBL" id="GGG16715.1"/>
    </source>
</evidence>
<comment type="subcellular location">
    <subcellularLocation>
        <location evidence="1">Cell membrane</location>
        <topology evidence="1">Multi-pass membrane protein</topology>
    </subcellularLocation>
</comment>
<feature type="transmembrane region" description="Helical" evidence="7">
    <location>
        <begin position="385"/>
        <end position="404"/>
    </location>
</feature>
<dbReference type="InterPro" id="IPR036259">
    <property type="entry name" value="MFS_trans_sf"/>
</dbReference>
<accession>A0A917G0K4</accession>
<dbReference type="GO" id="GO:0005886">
    <property type="term" value="C:plasma membrane"/>
    <property type="evidence" value="ECO:0007669"/>
    <property type="project" value="UniProtKB-SubCell"/>
</dbReference>
<evidence type="ECO:0000256" key="5">
    <source>
        <dbReference type="ARBA" id="ARBA00022989"/>
    </source>
</evidence>
<reference evidence="8" key="1">
    <citation type="journal article" date="2014" name="Int. J. Syst. Evol. Microbiol.">
        <title>Complete genome sequence of Corynebacterium casei LMG S-19264T (=DSM 44701T), isolated from a smear-ripened cheese.</title>
        <authorList>
            <consortium name="US DOE Joint Genome Institute (JGI-PGF)"/>
            <person name="Walter F."/>
            <person name="Albersmeier A."/>
            <person name="Kalinowski J."/>
            <person name="Ruckert C."/>
        </authorList>
    </citation>
    <scope>NUCLEOTIDE SEQUENCE</scope>
    <source>
        <strain evidence="8">CGMCC 1.15760</strain>
    </source>
</reference>
<dbReference type="Gene3D" id="1.20.1250.20">
    <property type="entry name" value="MFS general substrate transporter like domains"/>
    <property type="match status" value="1"/>
</dbReference>
<keyword evidence="4 7" id="KW-0812">Transmembrane</keyword>
<feature type="transmembrane region" description="Helical" evidence="7">
    <location>
        <begin position="115"/>
        <end position="136"/>
    </location>
</feature>
<dbReference type="PANTHER" id="PTHR43266:SF9">
    <property type="entry name" value="PERMEASE, MAJOR FACILITATOR SUPERFAMILY-RELATED"/>
    <property type="match status" value="1"/>
</dbReference>
<evidence type="ECO:0000256" key="4">
    <source>
        <dbReference type="ARBA" id="ARBA00022692"/>
    </source>
</evidence>
<feature type="transmembrane region" description="Helical" evidence="7">
    <location>
        <begin position="174"/>
        <end position="191"/>
    </location>
</feature>
<evidence type="ECO:0000313" key="9">
    <source>
        <dbReference type="Proteomes" id="UP000616608"/>
    </source>
</evidence>
<reference evidence="8" key="2">
    <citation type="submission" date="2020-09" db="EMBL/GenBank/DDBJ databases">
        <authorList>
            <person name="Sun Q."/>
            <person name="Zhou Y."/>
        </authorList>
    </citation>
    <scope>NUCLEOTIDE SEQUENCE</scope>
    <source>
        <strain evidence="8">CGMCC 1.15760</strain>
    </source>
</reference>
<feature type="transmembrane region" description="Helical" evidence="7">
    <location>
        <begin position="21"/>
        <end position="41"/>
    </location>
</feature>
<feature type="transmembrane region" description="Helical" evidence="7">
    <location>
        <begin position="293"/>
        <end position="314"/>
    </location>
</feature>
<keyword evidence="9" id="KW-1185">Reference proteome</keyword>
<evidence type="ECO:0000256" key="3">
    <source>
        <dbReference type="ARBA" id="ARBA00022475"/>
    </source>
</evidence>
<keyword evidence="3" id="KW-1003">Cell membrane</keyword>
<evidence type="ECO:0000256" key="7">
    <source>
        <dbReference type="SAM" id="Phobius"/>
    </source>
</evidence>
<name>A0A917G0K4_9BACI</name>
<dbReference type="SUPFAM" id="SSF103473">
    <property type="entry name" value="MFS general substrate transporter"/>
    <property type="match status" value="1"/>
</dbReference>
<feature type="transmembrane region" description="Helical" evidence="7">
    <location>
        <begin position="148"/>
        <end position="168"/>
    </location>
</feature>
<feature type="transmembrane region" description="Helical" evidence="7">
    <location>
        <begin position="262"/>
        <end position="281"/>
    </location>
</feature>
<proteinExistence type="predicted"/>
<dbReference type="EMBL" id="BMJT01000002">
    <property type="protein sequence ID" value="GGG16715.1"/>
    <property type="molecule type" value="Genomic_DNA"/>
</dbReference>
<dbReference type="InterPro" id="IPR010290">
    <property type="entry name" value="TM_effector"/>
</dbReference>
<gene>
    <name evidence="8" type="ORF">GCM10007425_08820</name>
</gene>
<evidence type="ECO:0000256" key="1">
    <source>
        <dbReference type="ARBA" id="ARBA00004651"/>
    </source>
</evidence>
<feature type="transmembrane region" description="Helical" evidence="7">
    <location>
        <begin position="357"/>
        <end position="379"/>
    </location>
</feature>
<dbReference type="Pfam" id="PF05977">
    <property type="entry name" value="MFS_3"/>
    <property type="match status" value="1"/>
</dbReference>
<dbReference type="CDD" id="cd06173">
    <property type="entry name" value="MFS_MefA_like"/>
    <property type="match status" value="1"/>
</dbReference>
<keyword evidence="5 7" id="KW-1133">Transmembrane helix</keyword>
<feature type="transmembrane region" description="Helical" evidence="7">
    <location>
        <begin position="227"/>
        <end position="250"/>
    </location>
</feature>
<dbReference type="AlphaFoldDB" id="A0A917G0K4"/>
<protein>
    <submittedName>
        <fullName evidence="8">MFS transporter</fullName>
    </submittedName>
</protein>
<feature type="transmembrane region" description="Helical" evidence="7">
    <location>
        <begin position="47"/>
        <end position="70"/>
    </location>
</feature>
<keyword evidence="6 7" id="KW-0472">Membrane</keyword>
<keyword evidence="2" id="KW-0813">Transport</keyword>
<evidence type="ECO:0000256" key="2">
    <source>
        <dbReference type="ARBA" id="ARBA00022448"/>
    </source>
</evidence>
<dbReference type="RefSeq" id="WP_188613799.1">
    <property type="nucleotide sequence ID" value="NZ_BMJT01000002.1"/>
</dbReference>
<feature type="transmembrane region" description="Helical" evidence="7">
    <location>
        <begin position="320"/>
        <end position="345"/>
    </location>
</feature>
<sequence>MNETMKIRSSNRNMATFVISKMISTLGANVLAFGIGLYILALTGSAMNFAITMICTTLPRILLSPIVGYIADNYPKKPIVLISQAVSMSVMLGLFLYAETFGISLFAIYTTLTLYAMSSTFTSVTFSASIASLVAPEHIQKAMSFNQMSISVAAIGGPVLGGILFGTVAIETFLLLHMAAYLIAFLLEITMDFKLYSTQQTEEKESMLASLKGGFTYVKQHELIKTIMYIAFWVNLFFTAVTVGMMFILVELLAIKPVHVGLIEGATALGMLIASILFATMKELQQPFRMVKVGLSGLAFVMVALVVPVMLPIAHYGLKFVYYIVVAFTTAVFIMMINMPVGIVMQKNTDEAYRGRVFGLLEMMALSTMPIASAIYGTLIDLLPVQYVFITSAIGLFVIVQLLLPTRKLAHFKRRALIKSNT</sequence>
<dbReference type="Proteomes" id="UP000616608">
    <property type="component" value="Unassembled WGS sequence"/>
</dbReference>